<evidence type="ECO:0000313" key="11">
    <source>
        <dbReference type="Proteomes" id="UP000831537"/>
    </source>
</evidence>
<feature type="region of interest" description="Disordered" evidence="6">
    <location>
        <begin position="1786"/>
        <end position="1845"/>
    </location>
</feature>
<keyword evidence="8" id="KW-0732">Signal</keyword>
<evidence type="ECO:0000313" key="10">
    <source>
        <dbReference type="EMBL" id="UOQ84815.1"/>
    </source>
</evidence>
<dbReference type="Pfam" id="PF00041">
    <property type="entry name" value="fn3"/>
    <property type="match status" value="2"/>
</dbReference>
<dbReference type="Pfam" id="PF01095">
    <property type="entry name" value="Pectinesterase"/>
    <property type="match status" value="1"/>
</dbReference>
<evidence type="ECO:0000256" key="1">
    <source>
        <dbReference type="ARBA" id="ARBA00022723"/>
    </source>
</evidence>
<evidence type="ECO:0000256" key="8">
    <source>
        <dbReference type="SAM" id="SignalP"/>
    </source>
</evidence>
<reference evidence="10 11" key="1">
    <citation type="submission" date="2022-04" db="EMBL/GenBank/DDBJ databases">
        <title>Gracilibacillus sp. isolated from saltern.</title>
        <authorList>
            <person name="Won M."/>
            <person name="Lee C.-M."/>
            <person name="Woen H.-Y."/>
            <person name="Kwon S.-W."/>
        </authorList>
    </citation>
    <scope>NUCLEOTIDE SEQUENCE [LARGE SCALE GENOMIC DNA]</scope>
    <source>
        <strain evidence="10 11">SSPM10-3</strain>
    </source>
</reference>
<dbReference type="Proteomes" id="UP000831537">
    <property type="component" value="Chromosome"/>
</dbReference>
<keyword evidence="7" id="KW-0812">Transmembrane</keyword>
<sequence length="1875" mass="203837">MKKGLIILLILLLVFPSMPVQTTAESTKAEKSEEQLTPAFPGAEGGGKYTTGGRGGDVYYVTNLNDSGPGSLREGVSRDNTTIIFQVGGTIDLESTLKLTGENLTIAGQTAPGEGISLVGHNVTIEADNIIIRYLRFRLGDKNLAEADALSGRYHENIIIDHSSFSWSVDEVLSLYANLHTTVQYSIISESMLMTAHHKGRHGYGGIQGGYNASFHHNLFAHNFSRNPRFPGTEPALPDGLVDHVDFQNNVIYNWGLFSSYGGENGQNNITDNYYKPGVNTYDSSRQLIFADMDPHSNWYLNGNYMDGSSEVTADNWKGVRSYTDVNVSDSPKEMENPLPDQSATDAYQDVLANSGATLPRRDAIDARIVNEVENGTGHFINSQNEVGGYPDFAEVESDIADEDQDGMPDQWEEEHSLDATDPADRNDDTDGDGYTNLEDYLNSIAANGSANPTVSIQSPTMNTIHETGSDITIEANASDSDGAVETVVFYQGSEKLGEDSTAPYTYQWSDLPEGTHHLTAKAIDDTGTSTDSSNVVIHVNTNEDISPWASTDIGNPGIAGHTEIEDEEIIVKSSGDVAGSADHFHYAYQELTGNGEIVAKVEEITGTDNEAEAGVMIREDLTESSPMLTTAISYVKGGKAAKTLTRFENGADLNAITSDIAVDTPYWVKITRIGDQFTSSISADGESWTKLGTETLAVDDTVYFGLMADAAKPDDHFEKLNRSRFSHVSLQQLSSAIPDTPKNIEANAGDKQVMLSWDQVDGAAQYKVKQSTVPGGPYQTVTETEDTNYTVSDLTAGKEYYFVISASNEDGESFPSQEVSAVPTGDLETIYYLDDDFEEQTINQAPADYTVGPDPQVDINRTIVAEVPEDSTGNSSAKAMKLHDEGGTNVTFAKKFAPQKGTVVVEMDFMQPSMAGTSRFFSLQNEDGDKTAVSLELRKPAGEEEYTFVYSKSGAYTKLTDRPEDNEWYHFKIVANAVTSTADIYINDQLVAEDIAFSDDLSEEGIARIASATPGSGGGHIYFDNIQVFVEPVEAPEGLDAIVGDTKVQLNWQVTDGATSYNVKRSETSGGEYTTIAEDITDTSFTDSELINGKSYYYVIASNSENGESANSEEIEVTPTANPEVPPAPESVTVQPRNTQVNISWEAVEHATSYVIKRATNQAGPYDTVAEDYTKTSYTNSGLTNGTTYYYVIAAKHVGGESLNSEQQEVTPVAALTTPAELKAEAGNEEITLNWEEVEGASEYEVQRAEDNDGPFEKVTNVTEPSYTDQDLLNGKPYFYRVTAKNDDTVSLMSEVVVNKPKADDGTPSAPVGIEISNPDDGKLQLSWQAVESADGYVVKRRTTTDEPFETIAEDVTDPVFVDEDLSAGTDYYYLVHAVNDQGQGYSSEQIKGTAAEVITVAKDGSGDYETVQAAIDAVPDNNETRTVINVKSGEYREKIVISREKSKISLIGKGEQPEDTVLIYDDNAKTIGPDGNEIGTSDSYSMLAQGDDFVAENVTIENDSGNDTSQALALSARGDRQVYRNVRLIGWQDTLLATDDVRQYYVDSYISGDVDFIFGDATAVFDRSVIHSRDSGYVTAASTQEGKTGYVFYNSKLTAAEGLEDAVELGRPWRPFSNVVYINTWMDNHIKPNGWNNWGDPANEETARYSEFASSGPGGDPEPRYSWSKQLTAEEAAAYTPEKVLAGEDDWNPVEHKTLFNSNAGLAGISIDEEALSAFDPTQLEYEVTVAEGTTDIPNVTADAASEQSSVSVKEAADMSEQTLIEVVAEDGITQTYSLSFVTAEEEDADDSTDENTDESNDEEENGSDATTNTDNEEESSPDEEDVTTSTDSDQNEADGELPNTFNGFYNFLLTGLLLLIAGSVLVTTRKRK</sequence>
<feature type="chain" id="PRO_5046525319" evidence="8">
    <location>
        <begin position="23"/>
        <end position="1875"/>
    </location>
</feature>
<evidence type="ECO:0000256" key="3">
    <source>
        <dbReference type="ARBA" id="ARBA00023085"/>
    </source>
</evidence>
<name>A0ABY4GLI0_9BACI</name>
<dbReference type="InterPro" id="IPR012334">
    <property type="entry name" value="Pectin_lyas_fold"/>
</dbReference>
<dbReference type="InterPro" id="IPR000070">
    <property type="entry name" value="Pectinesterase_cat"/>
</dbReference>
<protein>
    <submittedName>
        <fullName evidence="10">Pectinesterase family protein</fullName>
    </submittedName>
</protein>
<dbReference type="PROSITE" id="PS50853">
    <property type="entry name" value="FN3"/>
    <property type="match status" value="5"/>
</dbReference>
<feature type="domain" description="Fibronectin type-III" evidence="9">
    <location>
        <begin position="738"/>
        <end position="828"/>
    </location>
</feature>
<keyword evidence="3" id="KW-0063">Aspartyl esterase</keyword>
<dbReference type="InterPro" id="IPR036116">
    <property type="entry name" value="FN3_sf"/>
</dbReference>
<feature type="region of interest" description="Disordered" evidence="6">
    <location>
        <begin position="403"/>
        <end position="437"/>
    </location>
</feature>
<feature type="compositionally biased region" description="Basic and acidic residues" evidence="6">
    <location>
        <begin position="414"/>
        <end position="429"/>
    </location>
</feature>
<feature type="domain" description="Fibronectin type-III" evidence="9">
    <location>
        <begin position="1219"/>
        <end position="1305"/>
    </location>
</feature>
<dbReference type="InterPro" id="IPR013320">
    <property type="entry name" value="ConA-like_dom_sf"/>
</dbReference>
<evidence type="ECO:0000259" key="9">
    <source>
        <dbReference type="PROSITE" id="PS50853"/>
    </source>
</evidence>
<keyword evidence="2" id="KW-0378">Hydrolase</keyword>
<feature type="signal peptide" evidence="8">
    <location>
        <begin position="1"/>
        <end position="22"/>
    </location>
</feature>
<dbReference type="Pfam" id="PF17957">
    <property type="entry name" value="Big_7"/>
    <property type="match status" value="1"/>
</dbReference>
<evidence type="ECO:0000256" key="2">
    <source>
        <dbReference type="ARBA" id="ARBA00022801"/>
    </source>
</evidence>
<feature type="region of interest" description="Disordered" evidence="6">
    <location>
        <begin position="26"/>
        <end position="51"/>
    </location>
</feature>
<keyword evidence="7" id="KW-0472">Membrane</keyword>
<dbReference type="SUPFAM" id="SSF49899">
    <property type="entry name" value="Concanavalin A-like lectins/glucanases"/>
    <property type="match status" value="1"/>
</dbReference>
<keyword evidence="1" id="KW-0479">Metal-binding</keyword>
<dbReference type="PANTHER" id="PTHR42970">
    <property type="entry name" value="PECTATE LYASE C-RELATED"/>
    <property type="match status" value="1"/>
</dbReference>
<organism evidence="10 11">
    <name type="scientific">Gracilibacillus salinarum</name>
    <dbReference type="NCBI Taxonomy" id="2932255"/>
    <lineage>
        <taxon>Bacteria</taxon>
        <taxon>Bacillati</taxon>
        <taxon>Bacillota</taxon>
        <taxon>Bacilli</taxon>
        <taxon>Bacillales</taxon>
        <taxon>Bacillaceae</taxon>
        <taxon>Gracilibacillus</taxon>
    </lineage>
</organism>
<dbReference type="InterPro" id="IPR052063">
    <property type="entry name" value="Polysaccharide_Lyase_1"/>
</dbReference>
<feature type="compositionally biased region" description="Acidic residues" evidence="6">
    <location>
        <begin position="1817"/>
        <end position="1829"/>
    </location>
</feature>
<evidence type="ECO:0000256" key="6">
    <source>
        <dbReference type="SAM" id="MobiDB-lite"/>
    </source>
</evidence>
<proteinExistence type="predicted"/>
<dbReference type="Gene3D" id="2.60.120.200">
    <property type="match status" value="2"/>
</dbReference>
<feature type="compositionally biased region" description="Acidic residues" evidence="6">
    <location>
        <begin position="403"/>
        <end position="413"/>
    </location>
</feature>
<dbReference type="CDD" id="cd00063">
    <property type="entry name" value="FN3"/>
    <property type="match status" value="5"/>
</dbReference>
<dbReference type="Gene3D" id="2.60.40.10">
    <property type="entry name" value="Immunoglobulins"/>
    <property type="match status" value="6"/>
</dbReference>
<feature type="domain" description="Fibronectin type-III" evidence="9">
    <location>
        <begin position="1311"/>
        <end position="1399"/>
    </location>
</feature>
<dbReference type="InterPro" id="IPR011050">
    <property type="entry name" value="Pectin_lyase_fold/virulence"/>
</dbReference>
<dbReference type="PANTHER" id="PTHR42970:SF1">
    <property type="entry name" value="PECTATE LYASE C-RELATED"/>
    <property type="match status" value="1"/>
</dbReference>
<evidence type="ECO:0000256" key="5">
    <source>
        <dbReference type="PROSITE-ProRule" id="PRU10040"/>
    </source>
</evidence>
<dbReference type="InterPro" id="IPR003961">
    <property type="entry name" value="FN3_dom"/>
</dbReference>
<feature type="domain" description="Fibronectin type-III" evidence="9">
    <location>
        <begin position="1127"/>
        <end position="1216"/>
    </location>
</feature>
<evidence type="ECO:0000256" key="4">
    <source>
        <dbReference type="ARBA" id="ARBA00023180"/>
    </source>
</evidence>
<dbReference type="RefSeq" id="WP_244743166.1">
    <property type="nucleotide sequence ID" value="NZ_CP095071.1"/>
</dbReference>
<dbReference type="SMART" id="SM00060">
    <property type="entry name" value="FN3"/>
    <property type="match status" value="5"/>
</dbReference>
<feature type="domain" description="Fibronectin type-III" evidence="9">
    <location>
        <begin position="1033"/>
        <end position="1124"/>
    </location>
</feature>
<accession>A0ABY4GLI0</accession>
<dbReference type="PROSITE" id="PS00503">
    <property type="entry name" value="PECTINESTERASE_2"/>
    <property type="match status" value="1"/>
</dbReference>
<dbReference type="InterPro" id="IPR033131">
    <property type="entry name" value="Pectinesterase_Asp_AS"/>
</dbReference>
<dbReference type="EMBL" id="CP095071">
    <property type="protein sequence ID" value="UOQ84815.1"/>
    <property type="molecule type" value="Genomic_DNA"/>
</dbReference>
<feature type="active site" evidence="5">
    <location>
        <position position="1557"/>
    </location>
</feature>
<keyword evidence="4" id="KW-0325">Glycoprotein</keyword>
<dbReference type="SUPFAM" id="SSF51126">
    <property type="entry name" value="Pectin lyase-like"/>
    <property type="match status" value="2"/>
</dbReference>
<dbReference type="SUPFAM" id="SSF49265">
    <property type="entry name" value="Fibronectin type III"/>
    <property type="match status" value="3"/>
</dbReference>
<feature type="compositionally biased region" description="Acidic residues" evidence="6">
    <location>
        <begin position="1786"/>
        <end position="1809"/>
    </location>
</feature>
<dbReference type="InterPro" id="IPR013783">
    <property type="entry name" value="Ig-like_fold"/>
</dbReference>
<dbReference type="Gene3D" id="2.160.20.10">
    <property type="entry name" value="Single-stranded right-handed beta-helix, Pectin lyase-like"/>
    <property type="match status" value="2"/>
</dbReference>
<feature type="transmembrane region" description="Helical" evidence="7">
    <location>
        <begin position="1851"/>
        <end position="1870"/>
    </location>
</feature>
<keyword evidence="7" id="KW-1133">Transmembrane helix</keyword>
<keyword evidence="11" id="KW-1185">Reference proteome</keyword>
<evidence type="ECO:0000256" key="7">
    <source>
        <dbReference type="SAM" id="Phobius"/>
    </source>
</evidence>
<gene>
    <name evidence="10" type="ORF">MUN87_19515</name>
</gene>